<name>A0ABD1U2I1_9LAMI</name>
<keyword evidence="2" id="KW-1185">Reference proteome</keyword>
<comment type="caution">
    <text evidence="1">The sequence shown here is derived from an EMBL/GenBank/DDBJ whole genome shotgun (WGS) entry which is preliminary data.</text>
</comment>
<sequence>MIIQLGISQKPKLPNSIAKSRAQKTKVLSYHLPCRGARAAACRAVECRLRDREEIKRLLRLPSAAEVRTAVQALDVFPGSLLQSFISAAFQFQACFRLPFSDWGLEIR</sequence>
<proteinExistence type="predicted"/>
<dbReference type="AlphaFoldDB" id="A0ABD1U2I1"/>
<reference evidence="2" key="1">
    <citation type="submission" date="2024-07" db="EMBL/GenBank/DDBJ databases">
        <title>Two chromosome-level genome assemblies of Korean endemic species Abeliophyllum distichum and Forsythia ovata (Oleaceae).</title>
        <authorList>
            <person name="Jang H."/>
        </authorList>
    </citation>
    <scope>NUCLEOTIDE SEQUENCE [LARGE SCALE GENOMIC DNA]</scope>
</reference>
<accession>A0ABD1U2I1</accession>
<gene>
    <name evidence="1" type="ORF">Adt_15451</name>
</gene>
<protein>
    <submittedName>
        <fullName evidence="1">Uncharacterized protein</fullName>
    </submittedName>
</protein>
<evidence type="ECO:0000313" key="2">
    <source>
        <dbReference type="Proteomes" id="UP001604336"/>
    </source>
</evidence>
<evidence type="ECO:0000313" key="1">
    <source>
        <dbReference type="EMBL" id="KAL2519204.1"/>
    </source>
</evidence>
<organism evidence="1 2">
    <name type="scientific">Abeliophyllum distichum</name>
    <dbReference type="NCBI Taxonomy" id="126358"/>
    <lineage>
        <taxon>Eukaryota</taxon>
        <taxon>Viridiplantae</taxon>
        <taxon>Streptophyta</taxon>
        <taxon>Embryophyta</taxon>
        <taxon>Tracheophyta</taxon>
        <taxon>Spermatophyta</taxon>
        <taxon>Magnoliopsida</taxon>
        <taxon>eudicotyledons</taxon>
        <taxon>Gunneridae</taxon>
        <taxon>Pentapetalae</taxon>
        <taxon>asterids</taxon>
        <taxon>lamiids</taxon>
        <taxon>Lamiales</taxon>
        <taxon>Oleaceae</taxon>
        <taxon>Forsythieae</taxon>
        <taxon>Abeliophyllum</taxon>
    </lineage>
</organism>
<dbReference type="EMBL" id="JBFOLK010000004">
    <property type="protein sequence ID" value="KAL2519204.1"/>
    <property type="molecule type" value="Genomic_DNA"/>
</dbReference>
<dbReference type="Proteomes" id="UP001604336">
    <property type="component" value="Unassembled WGS sequence"/>
</dbReference>